<dbReference type="AlphaFoldDB" id="A0A1H9Z1F2"/>
<gene>
    <name evidence="1" type="ORF">SAMN05216326_10329</name>
</gene>
<dbReference type="Proteomes" id="UP000199345">
    <property type="component" value="Unassembled WGS sequence"/>
</dbReference>
<dbReference type="InterPro" id="IPR007711">
    <property type="entry name" value="HigB-1"/>
</dbReference>
<dbReference type="PANTHER" id="PTHR40266">
    <property type="entry name" value="TOXIN HIGB-1"/>
    <property type="match status" value="1"/>
</dbReference>
<protein>
    <submittedName>
        <fullName evidence="1">Proteic killer suppression protein</fullName>
    </submittedName>
</protein>
<dbReference type="SUPFAM" id="SSF143011">
    <property type="entry name" value="RelE-like"/>
    <property type="match status" value="1"/>
</dbReference>
<dbReference type="OrthoDB" id="9801102at2"/>
<organism evidence="1 2">
    <name type="scientific">Nitrosomonas marina</name>
    <dbReference type="NCBI Taxonomy" id="917"/>
    <lineage>
        <taxon>Bacteria</taxon>
        <taxon>Pseudomonadati</taxon>
        <taxon>Pseudomonadota</taxon>
        <taxon>Betaproteobacteria</taxon>
        <taxon>Nitrosomonadales</taxon>
        <taxon>Nitrosomonadaceae</taxon>
        <taxon>Nitrosomonas</taxon>
    </lineage>
</organism>
<proteinExistence type="predicted"/>
<reference evidence="2" key="1">
    <citation type="submission" date="2016-10" db="EMBL/GenBank/DDBJ databases">
        <authorList>
            <person name="Varghese N."/>
            <person name="Submissions S."/>
        </authorList>
    </citation>
    <scope>NUCLEOTIDE SEQUENCE [LARGE SCALE GENOMIC DNA]</scope>
    <source>
        <strain evidence="2">Nm71</strain>
    </source>
</reference>
<dbReference type="Pfam" id="PF05015">
    <property type="entry name" value="HigB-like_toxin"/>
    <property type="match status" value="1"/>
</dbReference>
<keyword evidence="2" id="KW-1185">Reference proteome</keyword>
<evidence type="ECO:0000313" key="1">
    <source>
        <dbReference type="EMBL" id="SES74813.1"/>
    </source>
</evidence>
<dbReference type="InterPro" id="IPR035093">
    <property type="entry name" value="RelE/ParE_toxin_dom_sf"/>
</dbReference>
<evidence type="ECO:0000313" key="2">
    <source>
        <dbReference type="Proteomes" id="UP000199345"/>
    </source>
</evidence>
<name>A0A1H9Z1F2_9PROT</name>
<dbReference type="EMBL" id="FOIA01000003">
    <property type="protein sequence ID" value="SES74813.1"/>
    <property type="molecule type" value="Genomic_DNA"/>
</dbReference>
<accession>A0A1H9Z1F2</accession>
<sequence>MIKSFKHKGLQAFYESGSLSGIQVHHQQKLRMQLVALDTASVIDDLDLPGYRLHLLKGNMKGLWSIADNKNWRLTFEFRSGDVYCVNYEEYH</sequence>
<dbReference type="Gene3D" id="3.30.2310.20">
    <property type="entry name" value="RelE-like"/>
    <property type="match status" value="1"/>
</dbReference>
<dbReference type="PANTHER" id="PTHR40266:SF2">
    <property type="entry name" value="TOXIN HIGB-1"/>
    <property type="match status" value="1"/>
</dbReference>
<dbReference type="RefSeq" id="WP_090655867.1">
    <property type="nucleotide sequence ID" value="NZ_FOIA01000003.1"/>
</dbReference>